<comment type="caution">
    <text evidence="2">The sequence shown here is derived from an EMBL/GenBank/DDBJ whole genome shotgun (WGS) entry which is preliminary data.</text>
</comment>
<dbReference type="InterPro" id="IPR000792">
    <property type="entry name" value="Tscrpt_reg_LuxR_C"/>
</dbReference>
<dbReference type="Proteomes" id="UP000644699">
    <property type="component" value="Unassembled WGS sequence"/>
</dbReference>
<reference evidence="2" key="1">
    <citation type="journal article" date="2014" name="Int. J. Syst. Evol. Microbiol.">
        <title>Complete genome sequence of Corynebacterium casei LMG S-19264T (=DSM 44701T), isolated from a smear-ripened cheese.</title>
        <authorList>
            <consortium name="US DOE Joint Genome Institute (JGI-PGF)"/>
            <person name="Walter F."/>
            <person name="Albersmeier A."/>
            <person name="Kalinowski J."/>
            <person name="Ruckert C."/>
        </authorList>
    </citation>
    <scope>NUCLEOTIDE SEQUENCE</scope>
    <source>
        <strain evidence="2">CGMCC 1.15367</strain>
    </source>
</reference>
<dbReference type="EMBL" id="BMIQ01000002">
    <property type="protein sequence ID" value="GGD96660.1"/>
    <property type="molecule type" value="Genomic_DNA"/>
</dbReference>
<reference evidence="2" key="2">
    <citation type="submission" date="2020-09" db="EMBL/GenBank/DDBJ databases">
        <authorList>
            <person name="Sun Q."/>
            <person name="Zhou Y."/>
        </authorList>
    </citation>
    <scope>NUCLEOTIDE SEQUENCE</scope>
    <source>
        <strain evidence="2">CGMCC 1.15367</strain>
    </source>
</reference>
<dbReference type="SUPFAM" id="SSF46894">
    <property type="entry name" value="C-terminal effector domain of the bipartite response regulators"/>
    <property type="match status" value="1"/>
</dbReference>
<keyword evidence="3" id="KW-1185">Reference proteome</keyword>
<organism evidence="2 3">
    <name type="scientific">Aureimonas endophytica</name>
    <dbReference type="NCBI Taxonomy" id="2027858"/>
    <lineage>
        <taxon>Bacteria</taxon>
        <taxon>Pseudomonadati</taxon>
        <taxon>Pseudomonadota</taxon>
        <taxon>Alphaproteobacteria</taxon>
        <taxon>Hyphomicrobiales</taxon>
        <taxon>Aurantimonadaceae</taxon>
        <taxon>Aureimonas</taxon>
    </lineage>
</organism>
<gene>
    <name evidence="2" type="ORF">GCM10011390_14310</name>
</gene>
<dbReference type="Gene3D" id="1.10.10.10">
    <property type="entry name" value="Winged helix-like DNA-binding domain superfamily/Winged helix DNA-binding domain"/>
    <property type="match status" value="1"/>
</dbReference>
<dbReference type="InterPro" id="IPR016032">
    <property type="entry name" value="Sig_transdc_resp-reg_C-effctor"/>
</dbReference>
<dbReference type="SMART" id="SM00421">
    <property type="entry name" value="HTH_LUXR"/>
    <property type="match status" value="1"/>
</dbReference>
<dbReference type="GO" id="GO:0006355">
    <property type="term" value="P:regulation of DNA-templated transcription"/>
    <property type="evidence" value="ECO:0007669"/>
    <property type="project" value="InterPro"/>
</dbReference>
<evidence type="ECO:0000259" key="1">
    <source>
        <dbReference type="SMART" id="SM00421"/>
    </source>
</evidence>
<dbReference type="GO" id="GO:0003677">
    <property type="term" value="F:DNA binding"/>
    <property type="evidence" value="ECO:0007669"/>
    <property type="project" value="InterPro"/>
</dbReference>
<sequence>MARMIPARDDIIDAIYEASQHSAPWDRAIGLVQDSLRAQTGSLYVQNIRDLTGRTDSLESAILLGYGTKAIADYGDYYHRINPFSVHAEHFPIGRIGRDTDLDAIGKLPRFEAGEYYADWVKPQGLRHVIGQFLRPAGEGLLCFCFWREAGAGAFDAADSAAFETLTRHIGRAVAVGKRLATAQAEVQAILTQHAEAVMTIGADGRLRQANALADRLLQLEVGLKVRGGRLRTAMPQDQAALDRLLACALDPRFAAWAEHAAVPIHRADGRPPLTARTIAVAHRFDPFAPDRAASVILTIEGFEAETEAVEARLRRRFGLSAAQGRVAMQLREGRSPAEAAQALGLSVETVRSHLRVLFQRTGTRRQAELVVSLRQAMG</sequence>
<proteinExistence type="predicted"/>
<feature type="domain" description="HTH luxR-type" evidence="1">
    <location>
        <begin position="317"/>
        <end position="374"/>
    </location>
</feature>
<name>A0A917E394_9HYPH</name>
<dbReference type="AlphaFoldDB" id="A0A917E394"/>
<protein>
    <submittedName>
        <fullName evidence="2">LuxR family transcriptional regulator</fullName>
    </submittedName>
</protein>
<evidence type="ECO:0000313" key="3">
    <source>
        <dbReference type="Proteomes" id="UP000644699"/>
    </source>
</evidence>
<dbReference type="RefSeq" id="WP_188907553.1">
    <property type="nucleotide sequence ID" value="NZ_BMIQ01000002.1"/>
</dbReference>
<accession>A0A917E394</accession>
<dbReference type="InterPro" id="IPR036388">
    <property type="entry name" value="WH-like_DNA-bd_sf"/>
</dbReference>
<evidence type="ECO:0000313" key="2">
    <source>
        <dbReference type="EMBL" id="GGD96660.1"/>
    </source>
</evidence>